<gene>
    <name evidence="1" type="ordered locus">RB12232</name>
</gene>
<proteinExistence type="predicted"/>
<reference evidence="1 2" key="1">
    <citation type="journal article" date="2003" name="Proc. Natl. Acad. Sci. U.S.A.">
        <title>Complete genome sequence of the marine planctomycete Pirellula sp. strain 1.</title>
        <authorList>
            <person name="Gloeckner F.O."/>
            <person name="Kube M."/>
            <person name="Bauer M."/>
            <person name="Teeling H."/>
            <person name="Lombardot T."/>
            <person name="Ludwig W."/>
            <person name="Gade D."/>
            <person name="Beck A."/>
            <person name="Borzym K."/>
            <person name="Heitmann K."/>
            <person name="Rabus R."/>
            <person name="Schlesner H."/>
            <person name="Amann R."/>
            <person name="Reinhardt R."/>
        </authorList>
    </citation>
    <scope>NUCLEOTIDE SEQUENCE [LARGE SCALE GENOMIC DNA]</scope>
    <source>
        <strain evidence="2">DSM 10527 / NCIMB 13988 / SH1</strain>
    </source>
</reference>
<evidence type="ECO:0000313" key="2">
    <source>
        <dbReference type="Proteomes" id="UP000001025"/>
    </source>
</evidence>
<sequence>MRVASEVQRGDFAFRFSVRGIIRRKQQVAHMTHPFKMMNKPPGGV</sequence>
<dbReference type="HOGENOM" id="CLU_3204513_0_0_0"/>
<dbReference type="InParanoid" id="Q7UIZ5"/>
<dbReference type="KEGG" id="rba:RB12232"/>
<keyword evidence="2" id="KW-1185">Reference proteome</keyword>
<dbReference type="AlphaFoldDB" id="Q7UIZ5"/>
<protein>
    <submittedName>
        <fullName evidence="1">Uncharacterized protein</fullName>
    </submittedName>
</protein>
<evidence type="ECO:0000313" key="1">
    <source>
        <dbReference type="EMBL" id="CAD77465.1"/>
    </source>
</evidence>
<dbReference type="EMBL" id="BX294154">
    <property type="protein sequence ID" value="CAD77465.1"/>
    <property type="molecule type" value="Genomic_DNA"/>
</dbReference>
<name>Q7UIZ5_RHOBA</name>
<organism evidence="1 2">
    <name type="scientific">Rhodopirellula baltica (strain DSM 10527 / NCIMB 13988 / SH1)</name>
    <dbReference type="NCBI Taxonomy" id="243090"/>
    <lineage>
        <taxon>Bacteria</taxon>
        <taxon>Pseudomonadati</taxon>
        <taxon>Planctomycetota</taxon>
        <taxon>Planctomycetia</taxon>
        <taxon>Pirellulales</taxon>
        <taxon>Pirellulaceae</taxon>
        <taxon>Rhodopirellula</taxon>
    </lineage>
</organism>
<dbReference type="EnsemblBacteria" id="CAD77465">
    <property type="protein sequence ID" value="CAD77465"/>
    <property type="gene ID" value="RB12232"/>
</dbReference>
<accession>Q7UIZ5</accession>
<dbReference type="Proteomes" id="UP000001025">
    <property type="component" value="Chromosome"/>
</dbReference>